<evidence type="ECO:0000256" key="1">
    <source>
        <dbReference type="SAM" id="Phobius"/>
    </source>
</evidence>
<feature type="transmembrane region" description="Helical" evidence="1">
    <location>
        <begin position="99"/>
        <end position="119"/>
    </location>
</feature>
<keyword evidence="1" id="KW-0812">Transmembrane</keyword>
<gene>
    <name evidence="2" type="ORF">B3C1_09048</name>
</gene>
<dbReference type="OrthoDB" id="5515308at2"/>
<comment type="caution">
    <text evidence="2">The sequence shown here is derived from an EMBL/GenBank/DDBJ whole genome shotgun (WGS) entry which is preliminary data.</text>
</comment>
<proteinExistence type="predicted"/>
<protein>
    <recommendedName>
        <fullName evidence="4">PRS2 protein</fullName>
    </recommendedName>
</protein>
<dbReference type="RefSeq" id="WP_008484352.1">
    <property type="nucleotide sequence ID" value="NZ_AMRI01000011.1"/>
</dbReference>
<feature type="transmembrane region" description="Helical" evidence="1">
    <location>
        <begin position="45"/>
        <end position="66"/>
    </location>
</feature>
<organism evidence="2 3">
    <name type="scientific">Gallaecimonas xiamenensis 3-C-1</name>
    <dbReference type="NCBI Taxonomy" id="745411"/>
    <lineage>
        <taxon>Bacteria</taxon>
        <taxon>Pseudomonadati</taxon>
        <taxon>Pseudomonadota</taxon>
        <taxon>Gammaproteobacteria</taxon>
        <taxon>Enterobacterales</taxon>
        <taxon>Gallaecimonadaceae</taxon>
        <taxon>Gallaecimonas</taxon>
    </lineage>
</organism>
<accession>K2JFL7</accession>
<reference evidence="2 3" key="1">
    <citation type="journal article" date="2012" name="J. Bacteriol.">
        <title>Genome Sequence of Gallaecimonas xiamenensis Type Strain 3-C-1.</title>
        <authorList>
            <person name="Lai Q."/>
            <person name="Wang L."/>
            <person name="Wang W."/>
            <person name="Shao Z."/>
        </authorList>
    </citation>
    <scope>NUCLEOTIDE SEQUENCE [LARGE SCALE GENOMIC DNA]</scope>
    <source>
        <strain evidence="2 3">3-C-1</strain>
    </source>
</reference>
<dbReference type="PANTHER" id="PTHR28026">
    <property type="entry name" value="DUF962 DOMAIN PROTEIN (AFU_ORTHOLOGUE AFUA_8G05310)"/>
    <property type="match status" value="1"/>
</dbReference>
<feature type="transmembrane region" description="Helical" evidence="1">
    <location>
        <begin position="21"/>
        <end position="39"/>
    </location>
</feature>
<evidence type="ECO:0000313" key="3">
    <source>
        <dbReference type="Proteomes" id="UP000006755"/>
    </source>
</evidence>
<keyword evidence="1" id="KW-0472">Membrane</keyword>
<dbReference type="InterPro" id="IPR009305">
    <property type="entry name" value="Mpo1-like"/>
</dbReference>
<dbReference type="EMBL" id="AMRI01000011">
    <property type="protein sequence ID" value="EKE73953.1"/>
    <property type="molecule type" value="Genomic_DNA"/>
</dbReference>
<sequence>MKSLGTHLAQYAAYHRDRRNILTHFVGIPLIVLAVAILASRPAWALGPVMLSPALVLVVLSCLFYLRLALGLGLVMTALMLLALWAGQGIAAWSTGPWLATGLGLFVVGWVFQFVGHYYEGRKPAFVDDLVGLVIGPLFVVAEAAFLLGLLPALKAEVEASAGPVH</sequence>
<keyword evidence="3" id="KW-1185">Reference proteome</keyword>
<dbReference type="GO" id="GO:0016020">
    <property type="term" value="C:membrane"/>
    <property type="evidence" value="ECO:0007669"/>
    <property type="project" value="GOC"/>
</dbReference>
<dbReference type="PANTHER" id="PTHR28026:SF9">
    <property type="entry name" value="2-HYDROXY-PALMITIC ACID DIOXYGENASE MPO1"/>
    <property type="match status" value="1"/>
</dbReference>
<dbReference type="PATRIC" id="fig|745411.4.peg.1771"/>
<dbReference type="AlphaFoldDB" id="K2JFL7"/>
<feature type="transmembrane region" description="Helical" evidence="1">
    <location>
        <begin position="131"/>
        <end position="154"/>
    </location>
</feature>
<feature type="transmembrane region" description="Helical" evidence="1">
    <location>
        <begin position="73"/>
        <end position="93"/>
    </location>
</feature>
<dbReference type="Pfam" id="PF06127">
    <property type="entry name" value="Mpo1-like"/>
    <property type="match status" value="1"/>
</dbReference>
<evidence type="ECO:0000313" key="2">
    <source>
        <dbReference type="EMBL" id="EKE73953.1"/>
    </source>
</evidence>
<dbReference type="Proteomes" id="UP000006755">
    <property type="component" value="Unassembled WGS sequence"/>
</dbReference>
<name>K2JFL7_9GAMM</name>
<dbReference type="GO" id="GO:0046521">
    <property type="term" value="P:sphingoid catabolic process"/>
    <property type="evidence" value="ECO:0007669"/>
    <property type="project" value="TreeGrafter"/>
</dbReference>
<evidence type="ECO:0008006" key="4">
    <source>
        <dbReference type="Google" id="ProtNLM"/>
    </source>
</evidence>
<dbReference type="eggNOG" id="COG4539">
    <property type="taxonomic scope" value="Bacteria"/>
</dbReference>
<keyword evidence="1" id="KW-1133">Transmembrane helix</keyword>
<dbReference type="STRING" id="745411.B3C1_09048"/>